<protein>
    <submittedName>
        <fullName evidence="1">Uncharacterized protein</fullName>
    </submittedName>
</protein>
<proteinExistence type="predicted"/>
<dbReference type="AlphaFoldDB" id="A0AAV7PN93"/>
<dbReference type="Proteomes" id="UP001066276">
    <property type="component" value="Chromosome 7"/>
</dbReference>
<dbReference type="EMBL" id="JANPWB010000011">
    <property type="protein sequence ID" value="KAJ1128359.1"/>
    <property type="molecule type" value="Genomic_DNA"/>
</dbReference>
<organism evidence="1 2">
    <name type="scientific">Pleurodeles waltl</name>
    <name type="common">Iberian ribbed newt</name>
    <dbReference type="NCBI Taxonomy" id="8319"/>
    <lineage>
        <taxon>Eukaryota</taxon>
        <taxon>Metazoa</taxon>
        <taxon>Chordata</taxon>
        <taxon>Craniata</taxon>
        <taxon>Vertebrata</taxon>
        <taxon>Euteleostomi</taxon>
        <taxon>Amphibia</taxon>
        <taxon>Batrachia</taxon>
        <taxon>Caudata</taxon>
        <taxon>Salamandroidea</taxon>
        <taxon>Salamandridae</taxon>
        <taxon>Pleurodelinae</taxon>
        <taxon>Pleurodeles</taxon>
    </lineage>
</organism>
<reference evidence="1" key="1">
    <citation type="journal article" date="2022" name="bioRxiv">
        <title>Sequencing and chromosome-scale assembly of the giantPleurodeles waltlgenome.</title>
        <authorList>
            <person name="Brown T."/>
            <person name="Elewa A."/>
            <person name="Iarovenko S."/>
            <person name="Subramanian E."/>
            <person name="Araus A.J."/>
            <person name="Petzold A."/>
            <person name="Susuki M."/>
            <person name="Suzuki K.-i.T."/>
            <person name="Hayashi T."/>
            <person name="Toyoda A."/>
            <person name="Oliveira C."/>
            <person name="Osipova E."/>
            <person name="Leigh N.D."/>
            <person name="Simon A."/>
            <person name="Yun M.H."/>
        </authorList>
    </citation>
    <scope>NUCLEOTIDE SEQUENCE</scope>
    <source>
        <strain evidence="1">20211129_DDA</strain>
        <tissue evidence="1">Liver</tissue>
    </source>
</reference>
<keyword evidence="2" id="KW-1185">Reference proteome</keyword>
<gene>
    <name evidence="1" type="ORF">NDU88_006738</name>
</gene>
<comment type="caution">
    <text evidence="1">The sequence shown here is derived from an EMBL/GenBank/DDBJ whole genome shotgun (WGS) entry which is preliminary data.</text>
</comment>
<sequence length="167" mass="17827">MSGALRAEVQLWLTNWARSAQPTVLVPRRCGGREATGITRWMASDAGRLQEQYLRTVSNTTSRDRHKCSIKTLYHHADAQPRELPFAWAQSSAPDSCASDAGLVCAYCHGVLGGVQCAGLPGSFKLRVGTLCGLPDLHVVGAWACGELHSTPGTLIIDLLSTGGNVL</sequence>
<accession>A0AAV7PN93</accession>
<evidence type="ECO:0000313" key="1">
    <source>
        <dbReference type="EMBL" id="KAJ1128359.1"/>
    </source>
</evidence>
<name>A0AAV7PN93_PLEWA</name>
<evidence type="ECO:0000313" key="2">
    <source>
        <dbReference type="Proteomes" id="UP001066276"/>
    </source>
</evidence>